<keyword evidence="2" id="KW-1185">Reference proteome</keyword>
<dbReference type="STRING" id="1122213.GCA_000423365_02220"/>
<reference evidence="1 2" key="1">
    <citation type="submission" date="2017-05" db="EMBL/GenBank/DDBJ databases">
        <title>Genome Analysis of Maritalea myrionectae HL2708#5.</title>
        <authorList>
            <consortium name="Cotde Inc.-PKNU"/>
            <person name="Jang D."/>
            <person name="Oh H.-M."/>
        </authorList>
    </citation>
    <scope>NUCLEOTIDE SEQUENCE [LARGE SCALE GENOMIC DNA]</scope>
    <source>
        <strain evidence="1 2">HL2708#5</strain>
    </source>
</reference>
<protein>
    <recommendedName>
        <fullName evidence="3">DUF3572 family protein</fullName>
    </recommendedName>
</protein>
<proteinExistence type="predicted"/>
<sequence>MIESTPEKIQFIADACLNHLIAEPELLGQFMTETGTSPDEMRGGDPESLASGLLEFFAQNESALLSMCANARLTPEEVMRAYYTLNGHDR</sequence>
<dbReference type="RefSeq" id="WP_051213711.1">
    <property type="nucleotide sequence ID" value="NZ_CP021330.1"/>
</dbReference>
<dbReference type="EMBL" id="CP021330">
    <property type="protein sequence ID" value="AVX04444.1"/>
    <property type="molecule type" value="Genomic_DNA"/>
</dbReference>
<dbReference type="KEGG" id="mmyr:MXMO3_01920"/>
<organism evidence="1 2">
    <name type="scientific">Maritalea myrionectae</name>
    <dbReference type="NCBI Taxonomy" id="454601"/>
    <lineage>
        <taxon>Bacteria</taxon>
        <taxon>Pseudomonadati</taxon>
        <taxon>Pseudomonadota</taxon>
        <taxon>Alphaproteobacteria</taxon>
        <taxon>Hyphomicrobiales</taxon>
        <taxon>Devosiaceae</taxon>
        <taxon>Maritalea</taxon>
    </lineage>
</organism>
<dbReference type="AlphaFoldDB" id="A0A2R4MEV8"/>
<dbReference type="Proteomes" id="UP000258927">
    <property type="component" value="Chromosome"/>
</dbReference>
<accession>A0A2R4MEV8</accession>
<name>A0A2R4MEV8_9HYPH</name>
<dbReference type="InterPro" id="IPR021955">
    <property type="entry name" value="DUF3572"/>
</dbReference>
<evidence type="ECO:0000313" key="2">
    <source>
        <dbReference type="Proteomes" id="UP000258927"/>
    </source>
</evidence>
<gene>
    <name evidence="1" type="ORF">MXMO3_01920</name>
</gene>
<dbReference type="Pfam" id="PF12096">
    <property type="entry name" value="DUF3572"/>
    <property type="match status" value="1"/>
</dbReference>
<evidence type="ECO:0000313" key="1">
    <source>
        <dbReference type="EMBL" id="AVX04444.1"/>
    </source>
</evidence>
<evidence type="ECO:0008006" key="3">
    <source>
        <dbReference type="Google" id="ProtNLM"/>
    </source>
</evidence>